<dbReference type="SUPFAM" id="SSF54211">
    <property type="entry name" value="Ribosomal protein S5 domain 2-like"/>
    <property type="match status" value="1"/>
</dbReference>
<dbReference type="AlphaFoldDB" id="A0A3A1Y6C1"/>
<dbReference type="GO" id="GO:0022627">
    <property type="term" value="C:cytosolic small ribosomal subunit"/>
    <property type="evidence" value="ECO:0007669"/>
    <property type="project" value="TreeGrafter"/>
</dbReference>
<evidence type="ECO:0000256" key="2">
    <source>
        <dbReference type="ARBA" id="ARBA00022980"/>
    </source>
</evidence>
<dbReference type="Gene3D" id="3.30.230.10">
    <property type="match status" value="1"/>
</dbReference>
<comment type="caution">
    <text evidence="7">The sequence shown here is derived from an EMBL/GenBank/DDBJ whole genome shotgun (WGS) entry which is preliminary data.</text>
</comment>
<evidence type="ECO:0000313" key="8">
    <source>
        <dbReference type="Proteomes" id="UP000265964"/>
    </source>
</evidence>
<dbReference type="PROSITE" id="PS00360">
    <property type="entry name" value="RIBOSOMAL_S9"/>
    <property type="match status" value="1"/>
</dbReference>
<evidence type="ECO:0000256" key="5">
    <source>
        <dbReference type="HAMAP-Rule" id="MF_00532"/>
    </source>
</evidence>
<gene>
    <name evidence="5" type="primary">rpsI</name>
    <name evidence="7" type="ORF">CKF59_06170</name>
</gene>
<dbReference type="Proteomes" id="UP000265964">
    <property type="component" value="Unassembled WGS sequence"/>
</dbReference>
<evidence type="ECO:0000256" key="1">
    <source>
        <dbReference type="ARBA" id="ARBA00005251"/>
    </source>
</evidence>
<accession>A0A3A1Y6C1</accession>
<dbReference type="NCBIfam" id="NF001099">
    <property type="entry name" value="PRK00132.1"/>
    <property type="match status" value="1"/>
</dbReference>
<comment type="similarity">
    <text evidence="1 5 6">Belongs to the universal ribosomal protein uS9 family.</text>
</comment>
<dbReference type="GO" id="GO:0006412">
    <property type="term" value="P:translation"/>
    <property type="evidence" value="ECO:0007669"/>
    <property type="project" value="UniProtKB-UniRule"/>
</dbReference>
<evidence type="ECO:0000256" key="3">
    <source>
        <dbReference type="ARBA" id="ARBA00023274"/>
    </source>
</evidence>
<organism evidence="7 8">
    <name type="scientific">Psittacicella gerlachiana</name>
    <dbReference type="NCBI Taxonomy" id="2028574"/>
    <lineage>
        <taxon>Bacteria</taxon>
        <taxon>Pseudomonadati</taxon>
        <taxon>Pseudomonadota</taxon>
        <taxon>Gammaproteobacteria</taxon>
        <taxon>Pasteurellales</taxon>
        <taxon>Psittacicellaceae</taxon>
        <taxon>Psittacicella</taxon>
    </lineage>
</organism>
<protein>
    <recommendedName>
        <fullName evidence="4 5">Small ribosomal subunit protein uS9</fullName>
    </recommendedName>
</protein>
<dbReference type="GO" id="GO:0003735">
    <property type="term" value="F:structural constituent of ribosome"/>
    <property type="evidence" value="ECO:0007669"/>
    <property type="project" value="InterPro"/>
</dbReference>
<reference evidence="7 8" key="1">
    <citation type="submission" date="2017-08" db="EMBL/GenBank/DDBJ databases">
        <title>Reclassification of Bisgaard taxon 37 and 44.</title>
        <authorList>
            <person name="Christensen H."/>
        </authorList>
    </citation>
    <scope>NUCLEOTIDE SEQUENCE [LARGE SCALE GENOMIC DNA]</scope>
    <source>
        <strain evidence="7 8">EEAB3T1</strain>
    </source>
</reference>
<name>A0A3A1Y6C1_9GAMM</name>
<evidence type="ECO:0000256" key="4">
    <source>
        <dbReference type="ARBA" id="ARBA00035259"/>
    </source>
</evidence>
<dbReference type="HAMAP" id="MF_00532_B">
    <property type="entry name" value="Ribosomal_uS9_B"/>
    <property type="match status" value="1"/>
</dbReference>
<evidence type="ECO:0000313" key="7">
    <source>
        <dbReference type="EMBL" id="RIY33813.1"/>
    </source>
</evidence>
<dbReference type="OrthoDB" id="9803965at2"/>
<dbReference type="EMBL" id="NRJF01000185">
    <property type="protein sequence ID" value="RIY33813.1"/>
    <property type="molecule type" value="Genomic_DNA"/>
</dbReference>
<keyword evidence="8" id="KW-1185">Reference proteome</keyword>
<dbReference type="InterPro" id="IPR023035">
    <property type="entry name" value="Ribosomal_uS9_bac/plastid"/>
</dbReference>
<keyword evidence="2 5" id="KW-0689">Ribosomal protein</keyword>
<dbReference type="InterPro" id="IPR020568">
    <property type="entry name" value="Ribosomal_Su5_D2-typ_SF"/>
</dbReference>
<evidence type="ECO:0000256" key="6">
    <source>
        <dbReference type="RuleBase" id="RU003815"/>
    </source>
</evidence>
<dbReference type="InterPro" id="IPR014721">
    <property type="entry name" value="Ribsml_uS5_D2-typ_fold_subgr"/>
</dbReference>
<dbReference type="PANTHER" id="PTHR21569:SF1">
    <property type="entry name" value="SMALL RIBOSOMAL SUBUNIT PROTEIN US9M"/>
    <property type="match status" value="1"/>
</dbReference>
<dbReference type="GO" id="GO:0003723">
    <property type="term" value="F:RNA binding"/>
    <property type="evidence" value="ECO:0007669"/>
    <property type="project" value="TreeGrafter"/>
</dbReference>
<dbReference type="PANTHER" id="PTHR21569">
    <property type="entry name" value="RIBOSOMAL PROTEIN S9"/>
    <property type="match status" value="1"/>
</dbReference>
<dbReference type="FunFam" id="3.30.230.10:FF:000001">
    <property type="entry name" value="30S ribosomal protein S9"/>
    <property type="match status" value="1"/>
</dbReference>
<proteinExistence type="inferred from homology"/>
<dbReference type="InterPro" id="IPR000754">
    <property type="entry name" value="Ribosomal_uS9"/>
</dbReference>
<dbReference type="Pfam" id="PF00380">
    <property type="entry name" value="Ribosomal_S9"/>
    <property type="match status" value="1"/>
</dbReference>
<keyword evidence="3 5" id="KW-0687">Ribonucleoprotein</keyword>
<dbReference type="InterPro" id="IPR020574">
    <property type="entry name" value="Ribosomal_uS9_CS"/>
</dbReference>
<dbReference type="RefSeq" id="WP_119535078.1">
    <property type="nucleotide sequence ID" value="NZ_NRJF01000185.1"/>
</dbReference>
<sequence length="130" mass="14567">MSEKQYYGTGRRKSSSARVFLRAGSGKITVNNRDVDAYFGRETSVMVVKQPLELLNLSDKFDLYVTVKGGGISGQAGAVRLGLTRALLEYDPEFRKELRAAGFVTRDARKVERKKVGKTKARKSVQYSKR</sequence>